<dbReference type="SMART" id="SM00347">
    <property type="entry name" value="HTH_MARR"/>
    <property type="match status" value="1"/>
</dbReference>
<evidence type="ECO:0000256" key="3">
    <source>
        <dbReference type="ARBA" id="ARBA00023163"/>
    </source>
</evidence>
<organism evidence="5 6">
    <name type="scientific">Caproicibacter fermentans</name>
    <dbReference type="NCBI Taxonomy" id="2576756"/>
    <lineage>
        <taxon>Bacteria</taxon>
        <taxon>Bacillati</taxon>
        <taxon>Bacillota</taxon>
        <taxon>Clostridia</taxon>
        <taxon>Eubacteriales</taxon>
        <taxon>Acutalibacteraceae</taxon>
        <taxon>Caproicibacter</taxon>
    </lineage>
</organism>
<dbReference type="InterPro" id="IPR011991">
    <property type="entry name" value="ArsR-like_HTH"/>
</dbReference>
<gene>
    <name evidence="5" type="ORF">HCR03_13935</name>
</gene>
<feature type="domain" description="HTH marR-type" evidence="4">
    <location>
        <begin position="9"/>
        <end position="147"/>
    </location>
</feature>
<dbReference type="PROSITE" id="PS50995">
    <property type="entry name" value="HTH_MARR_2"/>
    <property type="match status" value="1"/>
</dbReference>
<dbReference type="CDD" id="cd00090">
    <property type="entry name" value="HTH_ARSR"/>
    <property type="match status" value="1"/>
</dbReference>
<dbReference type="InterPro" id="IPR036390">
    <property type="entry name" value="WH_DNA-bd_sf"/>
</dbReference>
<evidence type="ECO:0000256" key="2">
    <source>
        <dbReference type="ARBA" id="ARBA00023125"/>
    </source>
</evidence>
<protein>
    <submittedName>
        <fullName evidence="5">MarR family transcriptional regulator</fullName>
    </submittedName>
</protein>
<dbReference type="KEGG" id="cfem:HCR03_13935"/>
<dbReference type="Gene3D" id="1.10.10.10">
    <property type="entry name" value="Winged helix-like DNA-binding domain superfamily/Winged helix DNA-binding domain"/>
    <property type="match status" value="1"/>
</dbReference>
<dbReference type="GO" id="GO:0003700">
    <property type="term" value="F:DNA-binding transcription factor activity"/>
    <property type="evidence" value="ECO:0007669"/>
    <property type="project" value="InterPro"/>
</dbReference>
<dbReference type="InterPro" id="IPR036388">
    <property type="entry name" value="WH-like_DNA-bd_sf"/>
</dbReference>
<evidence type="ECO:0000259" key="4">
    <source>
        <dbReference type="PROSITE" id="PS50995"/>
    </source>
</evidence>
<dbReference type="Pfam" id="PF01047">
    <property type="entry name" value="MarR"/>
    <property type="match status" value="1"/>
</dbReference>
<dbReference type="PANTHER" id="PTHR35790">
    <property type="entry name" value="HTH-TYPE TRANSCRIPTIONAL REGULATOR PCHR"/>
    <property type="match status" value="1"/>
</dbReference>
<dbReference type="SUPFAM" id="SSF46785">
    <property type="entry name" value="Winged helix' DNA-binding domain"/>
    <property type="match status" value="1"/>
</dbReference>
<keyword evidence="3" id="KW-0804">Transcription</keyword>
<sequence>MTNIKSKNRTKISYTFLRVVTKFSEIDRKTRYYGTDQPLYEAEIHMIKSIKENEGIHVTGLADILGVTKGAVSQIIGKLERKGMIVKDTDPRNLSRLSLRLTPKGETAYQYHEELHQELDGLFKAALEDATEENKAFLKDFLNSLDGKLDVYEKEVRPDRWQK</sequence>
<name>A0A7G8T870_9FIRM</name>
<evidence type="ECO:0000313" key="6">
    <source>
        <dbReference type="Proteomes" id="UP000515909"/>
    </source>
</evidence>
<dbReference type="InterPro" id="IPR000835">
    <property type="entry name" value="HTH_MarR-typ"/>
</dbReference>
<dbReference type="EMBL" id="CP060286">
    <property type="protein sequence ID" value="QNK39811.1"/>
    <property type="molecule type" value="Genomic_DNA"/>
</dbReference>
<proteinExistence type="predicted"/>
<dbReference type="Proteomes" id="UP000515909">
    <property type="component" value="Chromosome"/>
</dbReference>
<evidence type="ECO:0000313" key="5">
    <source>
        <dbReference type="EMBL" id="QNK39811.1"/>
    </source>
</evidence>
<dbReference type="AlphaFoldDB" id="A0A7G8T870"/>
<dbReference type="PANTHER" id="PTHR35790:SF4">
    <property type="entry name" value="HTH-TYPE TRANSCRIPTIONAL REGULATOR PCHR"/>
    <property type="match status" value="1"/>
</dbReference>
<reference evidence="5 6" key="1">
    <citation type="submission" date="2020-08" db="EMBL/GenBank/DDBJ databases">
        <title>The isolate Caproiciproducens sp. 7D4C2 produces n-caproate at mildly acidic conditions from hexoses: genome and rBOX comparison with related strains and chain-elongating bacteria.</title>
        <authorList>
            <person name="Esquivel-Elizondo S."/>
            <person name="Bagci C."/>
            <person name="Temovska M."/>
            <person name="Jeon B.S."/>
            <person name="Bessarab I."/>
            <person name="Williams R.B.H."/>
            <person name="Huson D.H."/>
            <person name="Angenent L.T."/>
        </authorList>
    </citation>
    <scope>NUCLEOTIDE SEQUENCE [LARGE SCALE GENOMIC DNA]</scope>
    <source>
        <strain evidence="5 6">7D4C2</strain>
    </source>
</reference>
<keyword evidence="2" id="KW-0238">DNA-binding</keyword>
<dbReference type="InterPro" id="IPR052067">
    <property type="entry name" value="Metal_resp_HTH_trans_reg"/>
</dbReference>
<evidence type="ECO:0000256" key="1">
    <source>
        <dbReference type="ARBA" id="ARBA00023015"/>
    </source>
</evidence>
<dbReference type="GO" id="GO:0003677">
    <property type="term" value="F:DNA binding"/>
    <property type="evidence" value="ECO:0007669"/>
    <property type="project" value="UniProtKB-KW"/>
</dbReference>
<keyword evidence="1" id="KW-0805">Transcription regulation</keyword>
<accession>A0A7G8T870</accession>